<feature type="compositionally biased region" description="Acidic residues" evidence="16">
    <location>
        <begin position="587"/>
        <end position="608"/>
    </location>
</feature>
<dbReference type="HAMAP" id="MF_00970">
    <property type="entry name" value="RNase_E"/>
    <property type="match status" value="1"/>
</dbReference>
<dbReference type="RefSeq" id="WP_284388313.1">
    <property type="nucleotide sequence ID" value="NZ_BSNK01000001.1"/>
</dbReference>
<dbReference type="SUPFAM" id="SSF50249">
    <property type="entry name" value="Nucleic acid-binding proteins"/>
    <property type="match status" value="1"/>
</dbReference>
<keyword evidence="8 15" id="KW-0479">Metal-binding</keyword>
<feature type="compositionally biased region" description="Acidic residues" evidence="16">
    <location>
        <begin position="101"/>
        <end position="130"/>
    </location>
</feature>
<feature type="compositionally biased region" description="Basic and acidic residues" evidence="16">
    <location>
        <begin position="799"/>
        <end position="810"/>
    </location>
</feature>
<dbReference type="NCBIfam" id="TIGR00757">
    <property type="entry name" value="RNaseEG"/>
    <property type="match status" value="1"/>
</dbReference>
<evidence type="ECO:0000256" key="4">
    <source>
        <dbReference type="ARBA" id="ARBA00022519"/>
    </source>
</evidence>
<feature type="compositionally biased region" description="Basic and acidic residues" evidence="16">
    <location>
        <begin position="752"/>
        <end position="766"/>
    </location>
</feature>
<evidence type="ECO:0000256" key="5">
    <source>
        <dbReference type="ARBA" id="ARBA00022552"/>
    </source>
</evidence>
<feature type="binding site" evidence="15">
    <location>
        <position position="467"/>
    </location>
    <ligand>
        <name>Zn(2+)</name>
        <dbReference type="ChEBI" id="CHEBI:29105"/>
        <note>ligand shared between dimeric partners</note>
    </ligand>
</feature>
<evidence type="ECO:0000256" key="1">
    <source>
        <dbReference type="ARBA" id="ARBA00005663"/>
    </source>
</evidence>
<evidence type="ECO:0000256" key="8">
    <source>
        <dbReference type="ARBA" id="ARBA00022723"/>
    </source>
</evidence>
<feature type="region of interest" description="Disordered" evidence="16">
    <location>
        <begin position="552"/>
        <end position="985"/>
    </location>
</feature>
<evidence type="ECO:0000256" key="6">
    <source>
        <dbReference type="ARBA" id="ARBA00022694"/>
    </source>
</evidence>
<keyword evidence="2 15" id="KW-1003">Cell membrane</keyword>
<dbReference type="InterPro" id="IPR028878">
    <property type="entry name" value="RNase_E"/>
</dbReference>
<feature type="compositionally biased region" description="Basic and acidic residues" evidence="16">
    <location>
        <begin position="720"/>
        <end position="740"/>
    </location>
</feature>
<feature type="compositionally biased region" description="Basic and acidic residues" evidence="16">
    <location>
        <begin position="872"/>
        <end position="883"/>
    </location>
</feature>
<proteinExistence type="inferred from homology"/>
<feature type="compositionally biased region" description="Basic and acidic residues" evidence="16">
    <location>
        <begin position="650"/>
        <end position="659"/>
    </location>
</feature>
<keyword evidence="9 15" id="KW-0699">rRNA-binding</keyword>
<keyword evidence="12 15" id="KW-0460">Magnesium</keyword>
<dbReference type="SMART" id="SM00316">
    <property type="entry name" value="S1"/>
    <property type="match status" value="1"/>
</dbReference>
<name>A0ABQ5V8V3_9PROT</name>
<dbReference type="InterPro" id="IPR019307">
    <property type="entry name" value="RNA-bd_AU-1/RNase_E/G"/>
</dbReference>
<dbReference type="Gene3D" id="3.40.1260.20">
    <property type="entry name" value="Ribonuclease E, catalytic domain"/>
    <property type="match status" value="1"/>
</dbReference>
<feature type="region of interest" description="Disordered" evidence="16">
    <location>
        <begin position="91"/>
        <end position="141"/>
    </location>
</feature>
<feature type="compositionally biased region" description="Low complexity" evidence="16">
    <location>
        <begin position="862"/>
        <end position="871"/>
    </location>
</feature>
<keyword evidence="15" id="KW-0862">Zinc</keyword>
<comment type="subcellular location">
    <subcellularLocation>
        <location evidence="15">Cytoplasm</location>
    </subcellularLocation>
    <subcellularLocation>
        <location evidence="15">Cell inner membrane</location>
        <topology evidence="15">Peripheral membrane protein</topology>
        <orientation evidence="15">Cytoplasmic side</orientation>
    </subcellularLocation>
</comment>
<dbReference type="Gene3D" id="2.40.50.140">
    <property type="entry name" value="Nucleic acid-binding proteins"/>
    <property type="match status" value="1"/>
</dbReference>
<feature type="region of interest" description="Required for zinc-mediated homotetramerization and catalytic activity" evidence="15">
    <location>
        <begin position="464"/>
        <end position="467"/>
    </location>
</feature>
<protein>
    <recommendedName>
        <fullName evidence="15">Ribonuclease E</fullName>
        <shortName evidence="15">RNase E</shortName>
        <ecNumber evidence="15">3.1.26.12</ecNumber>
    </recommendedName>
</protein>
<keyword evidence="14 15" id="KW-0472">Membrane</keyword>
<keyword evidence="7 15" id="KW-0540">Nuclease</keyword>
<evidence type="ECO:0000259" key="17">
    <source>
        <dbReference type="SMART" id="SM00316"/>
    </source>
</evidence>
<dbReference type="Pfam" id="PF20833">
    <property type="entry name" value="RNase_E_G_Thio"/>
    <property type="match status" value="1"/>
</dbReference>
<keyword evidence="3 15" id="KW-0963">Cytoplasm</keyword>
<evidence type="ECO:0000256" key="13">
    <source>
        <dbReference type="ARBA" id="ARBA00022884"/>
    </source>
</evidence>
<accession>A0ABQ5V8V3</accession>
<dbReference type="Proteomes" id="UP001161391">
    <property type="component" value="Unassembled WGS sequence"/>
</dbReference>
<gene>
    <name evidence="15 18" type="primary">rne</name>
    <name evidence="18" type="ORF">GCM10007853_10480</name>
</gene>
<keyword evidence="19" id="KW-1185">Reference proteome</keyword>
<comment type="subunit">
    <text evidence="15">Homotetramer formed by a dimer of dimers.</text>
</comment>
<feature type="compositionally biased region" description="Basic and acidic residues" evidence="16">
    <location>
        <begin position="918"/>
        <end position="928"/>
    </location>
</feature>
<dbReference type="EMBL" id="BSNK01000001">
    <property type="protein sequence ID" value="GLQ23174.1"/>
    <property type="molecule type" value="Genomic_DNA"/>
</dbReference>
<comment type="catalytic activity">
    <reaction evidence="15">
        <text>Endonucleolytic cleavage of single-stranded RNA in A- and U-rich regions.</text>
        <dbReference type="EC" id="3.1.26.12"/>
    </reaction>
</comment>
<sequence length="985" mass="109564">MTKRMLIDAAHPEETRVVIVDGSRVDELDFESRHKRQIRGNVYLAKVTRVEPSLQAAFIDYGGNKHGFLAFSEIHPDYYQIPYEDKLALQQQDEEALSKDSDDDDEVEEDENLDPDEDDASDENDAEVADEQVKVASQRRKQMRRRRYKIQEVIKRGQVLLVQAVKEERGNKGAAMTTYLSLAGRYCVLMPNTPRGGGISRKIPNGADRKRLKSVMDELSVPQGMGVIVRTAGAKRTKAEITRDYSYLSRLWDEIRDTTLKSVAPNLIHEEGNLVKRSIRDLYNKDIEEVLVQGEDAYKNAKSFIKMLMPSHAKFVKRYDDVIPLFLRFNVERQIENSLDATVQLKSGGYLVIHPTEALVSVDVNSGRSTKERNVERTALKTNLEAAEELARQMRLRDLAGLIVVDFIDMDESKNNRSVENKMKSMLSRDRARIQTSRISQFGLMEISRQRRRRSLLEGSTATCSHCDGVGRKRTVESAALAAIRAVEEFAIRGKAKKIRLKCPPDVALYLLNEKRDLLTKVDENADVFTIVEHDDSLIRPAFTIEVAEKRNDSRKDPLTQIEKDLQEETKRSENDRAKAKATKRDDEDESENDDTDAETTEARDEDGDSKPRRRRGRRGGRNRKKRPQDTESSDEKSDDEDIAANENASETKSDDSSQPRRRRRRRAPSKSGDAETATESSDAVEQSSDKVEDGAAPSKRRSSSRRKAPTKAGSASTAETKDDAVKVQSEDKPEAEAPKPGRRRRAPSRNKASEDADTKSEDSKPARRRAPAKAKTDSVETDTPVKEAAPKRRRAAPKRTDASATEDKPKPRRRAPAKTAKADDTAAAKPATRRKAPAKAKTATDAVEEAPKPARRRKAPAKAAAAAKAPAKSDDTDGDAKPKPARKRAAPKSASKAAPKKAAPKKPVPKKAAAKADTPKAESDAPKAKPRARKAPAKPKPVDAPAPQAAPAKPTESGEDAGARRRKAPPRRKRGLIDRLMGKE</sequence>
<keyword evidence="6 15" id="KW-0819">tRNA processing</keyword>
<comment type="cofactor">
    <cofactor evidence="15">
        <name>Mg(2+)</name>
        <dbReference type="ChEBI" id="CHEBI:18420"/>
    </cofactor>
    <text evidence="15">Binds 1 Mg(2+) ion per subunit.</text>
</comment>
<dbReference type="CDD" id="cd04453">
    <property type="entry name" value="S1_RNase_E"/>
    <property type="match status" value="1"/>
</dbReference>
<dbReference type="InterPro" id="IPR012340">
    <property type="entry name" value="NA-bd_OB-fold"/>
</dbReference>
<keyword evidence="15" id="KW-0820">tRNA-binding</keyword>
<feature type="compositionally biased region" description="Basic residues" evidence="16">
    <location>
        <begin position="699"/>
        <end position="710"/>
    </location>
</feature>
<evidence type="ECO:0000256" key="7">
    <source>
        <dbReference type="ARBA" id="ARBA00022722"/>
    </source>
</evidence>
<dbReference type="Pfam" id="PF10150">
    <property type="entry name" value="RNase_E_G"/>
    <property type="match status" value="1"/>
</dbReference>
<reference evidence="18" key="2">
    <citation type="submission" date="2023-01" db="EMBL/GenBank/DDBJ databases">
        <title>Draft genome sequence of Algimonas ampicilliniresistens strain NBRC 108219.</title>
        <authorList>
            <person name="Sun Q."/>
            <person name="Mori K."/>
        </authorList>
    </citation>
    <scope>NUCLEOTIDE SEQUENCE</scope>
    <source>
        <strain evidence="18">NBRC 108219</strain>
    </source>
</reference>
<feature type="compositionally biased region" description="Low complexity" evidence="16">
    <location>
        <begin position="946"/>
        <end position="955"/>
    </location>
</feature>
<evidence type="ECO:0000256" key="11">
    <source>
        <dbReference type="ARBA" id="ARBA00022801"/>
    </source>
</evidence>
<feature type="compositionally biased region" description="Basic residues" evidence="16">
    <location>
        <begin position="929"/>
        <end position="938"/>
    </location>
</feature>
<evidence type="ECO:0000256" key="16">
    <source>
        <dbReference type="SAM" id="MobiDB-lite"/>
    </source>
</evidence>
<feature type="compositionally biased region" description="Basic residues" evidence="16">
    <location>
        <begin position="899"/>
        <end position="914"/>
    </location>
</feature>
<comment type="similarity">
    <text evidence="1">Belongs to the RNase E/G family. RNase G subfamily.</text>
</comment>
<keyword evidence="10 15" id="KW-0255">Endonuclease</keyword>
<dbReference type="PANTHER" id="PTHR30001">
    <property type="entry name" value="RIBONUCLEASE"/>
    <property type="match status" value="1"/>
</dbReference>
<evidence type="ECO:0000256" key="10">
    <source>
        <dbReference type="ARBA" id="ARBA00022759"/>
    </source>
</evidence>
<feature type="binding site" evidence="15">
    <location>
        <position position="363"/>
    </location>
    <ligand>
        <name>Mg(2+)</name>
        <dbReference type="ChEBI" id="CHEBI:18420"/>
        <note>catalytic</note>
    </ligand>
</feature>
<dbReference type="InterPro" id="IPR004659">
    <property type="entry name" value="RNase_E/G"/>
</dbReference>
<evidence type="ECO:0000313" key="19">
    <source>
        <dbReference type="Proteomes" id="UP001161391"/>
    </source>
</evidence>
<evidence type="ECO:0000256" key="15">
    <source>
        <dbReference type="HAMAP-Rule" id="MF_00970"/>
    </source>
</evidence>
<feature type="compositionally biased region" description="Basic residues" evidence="16">
    <location>
        <begin position="612"/>
        <end position="627"/>
    </location>
</feature>
<keyword evidence="5 15" id="KW-0698">rRNA processing</keyword>
<organism evidence="18 19">
    <name type="scientific">Algimonas ampicilliniresistens</name>
    <dbReference type="NCBI Taxonomy" id="1298735"/>
    <lineage>
        <taxon>Bacteria</taxon>
        <taxon>Pseudomonadati</taxon>
        <taxon>Pseudomonadota</taxon>
        <taxon>Alphaproteobacteria</taxon>
        <taxon>Maricaulales</taxon>
        <taxon>Robiginitomaculaceae</taxon>
        <taxon>Algimonas</taxon>
    </lineage>
</organism>
<evidence type="ECO:0000256" key="14">
    <source>
        <dbReference type="ARBA" id="ARBA00023136"/>
    </source>
</evidence>
<keyword evidence="11 15" id="KW-0378">Hydrolase</keyword>
<feature type="compositionally biased region" description="Basic and acidic residues" evidence="16">
    <location>
        <begin position="976"/>
        <end position="985"/>
    </location>
</feature>
<feature type="domain" description="S1 motif" evidence="17">
    <location>
        <begin position="38"/>
        <end position="179"/>
    </location>
</feature>
<keyword evidence="4 15" id="KW-0997">Cell inner membrane</keyword>
<evidence type="ECO:0000256" key="2">
    <source>
        <dbReference type="ARBA" id="ARBA00022475"/>
    </source>
</evidence>
<dbReference type="InterPro" id="IPR003029">
    <property type="entry name" value="S1_domain"/>
</dbReference>
<evidence type="ECO:0000256" key="9">
    <source>
        <dbReference type="ARBA" id="ARBA00022730"/>
    </source>
</evidence>
<feature type="compositionally biased region" description="Basic and acidic residues" evidence="16">
    <location>
        <begin position="775"/>
        <end position="791"/>
    </location>
</feature>
<feature type="binding site" evidence="15">
    <location>
        <position position="406"/>
    </location>
    <ligand>
        <name>Mg(2+)</name>
        <dbReference type="ChEBI" id="CHEBI:18420"/>
        <note>catalytic</note>
    </ligand>
</feature>
<feature type="compositionally biased region" description="Basic residues" evidence="16">
    <location>
        <begin position="965"/>
        <end position="975"/>
    </location>
</feature>
<keyword evidence="13 15" id="KW-0694">RNA-binding</keyword>
<feature type="compositionally biased region" description="Basic and acidic residues" evidence="16">
    <location>
        <begin position="552"/>
        <end position="586"/>
    </location>
</feature>
<dbReference type="PANTHER" id="PTHR30001:SF1">
    <property type="entry name" value="RIBONUCLEASE E_G-LIKE PROTEIN, CHLOROPLASTIC"/>
    <property type="match status" value="1"/>
</dbReference>
<feature type="binding site" evidence="15">
    <location>
        <position position="464"/>
    </location>
    <ligand>
        <name>Zn(2+)</name>
        <dbReference type="ChEBI" id="CHEBI:29105"/>
        <note>ligand shared between dimeric partners</note>
    </ligand>
</feature>
<comment type="caution">
    <text evidence="18">The sequence shown here is derived from an EMBL/GenBank/DDBJ whole genome shotgun (WGS) entry which is preliminary data.</text>
</comment>
<feature type="compositionally biased region" description="Polar residues" evidence="16">
    <location>
        <begin position="678"/>
        <end position="687"/>
    </location>
</feature>
<evidence type="ECO:0000256" key="12">
    <source>
        <dbReference type="ARBA" id="ARBA00022842"/>
    </source>
</evidence>
<reference evidence="18" key="1">
    <citation type="journal article" date="2014" name="Int. J. Syst. Evol. Microbiol.">
        <title>Complete genome of a new Firmicutes species belonging to the dominant human colonic microbiota ('Ruminococcus bicirculans') reveals two chromosomes and a selective capacity to utilize plant glucans.</title>
        <authorList>
            <consortium name="NISC Comparative Sequencing Program"/>
            <person name="Wegmann U."/>
            <person name="Louis P."/>
            <person name="Goesmann A."/>
            <person name="Henrissat B."/>
            <person name="Duncan S.H."/>
            <person name="Flint H.J."/>
        </authorList>
    </citation>
    <scope>NUCLEOTIDE SEQUENCE</scope>
    <source>
        <strain evidence="18">NBRC 108219</strain>
    </source>
</reference>
<comment type="cofactor">
    <cofactor evidence="15">
        <name>Zn(2+)</name>
        <dbReference type="ChEBI" id="CHEBI:29105"/>
    </cofactor>
    <text evidence="15">Binds 2 Zn(2+) ions per homotetramer.</text>
</comment>
<evidence type="ECO:0000256" key="3">
    <source>
        <dbReference type="ARBA" id="ARBA00022490"/>
    </source>
</evidence>
<dbReference type="EC" id="3.1.26.12" evidence="15"/>
<dbReference type="InterPro" id="IPR048583">
    <property type="entry name" value="RNase_E_G_thioredoxin-like"/>
</dbReference>
<comment type="function">
    <text evidence="15">Endoribonuclease that plays a central role in RNA processing and decay. Required for the maturation of 5S and 16S rRNAs and the majority of tRNAs. Also involved in the degradation of most mRNAs.</text>
</comment>
<feature type="compositionally biased region" description="Basic residues" evidence="16">
    <location>
        <begin position="660"/>
        <end position="669"/>
    </location>
</feature>
<evidence type="ECO:0000313" key="18">
    <source>
        <dbReference type="EMBL" id="GLQ23174.1"/>
    </source>
</evidence>
<comment type="similarity">
    <text evidence="15">Belongs to the RNase E/G family. RNase E subfamily.</text>
</comment>